<dbReference type="InParanoid" id="A0A448YN38"/>
<dbReference type="Proteomes" id="UP000290900">
    <property type="component" value="Unassembled WGS sequence"/>
</dbReference>
<dbReference type="InterPro" id="IPR000114">
    <property type="entry name" value="Ribosomal_uL16_bact-type"/>
</dbReference>
<evidence type="ECO:0000313" key="6">
    <source>
        <dbReference type="Proteomes" id="UP000290900"/>
    </source>
</evidence>
<protein>
    <submittedName>
        <fullName evidence="5">DEKNAAC103294</fullName>
    </submittedName>
</protein>
<keyword evidence="6" id="KW-1185">Reference proteome</keyword>
<evidence type="ECO:0000256" key="2">
    <source>
        <dbReference type="ARBA" id="ARBA00022980"/>
    </source>
</evidence>
<dbReference type="GO" id="GO:0019843">
    <property type="term" value="F:rRNA binding"/>
    <property type="evidence" value="ECO:0007669"/>
    <property type="project" value="InterPro"/>
</dbReference>
<dbReference type="PRINTS" id="PR00060">
    <property type="entry name" value="RIBOSOMALL16"/>
</dbReference>
<dbReference type="SUPFAM" id="SSF54686">
    <property type="entry name" value="Ribosomal protein L16p/L10e"/>
    <property type="match status" value="1"/>
</dbReference>
<dbReference type="GO" id="GO:0032543">
    <property type="term" value="P:mitochondrial translation"/>
    <property type="evidence" value="ECO:0007669"/>
    <property type="project" value="TreeGrafter"/>
</dbReference>
<dbReference type="FunCoup" id="A0A448YN38">
    <property type="interactions" value="311"/>
</dbReference>
<dbReference type="InterPro" id="IPR020798">
    <property type="entry name" value="Ribosomal_uL16_CS"/>
</dbReference>
<keyword evidence="2 4" id="KW-0689">Ribosomal protein</keyword>
<gene>
    <name evidence="5" type="ORF">BRENAR_LOCUS3009</name>
</gene>
<dbReference type="PANTHER" id="PTHR12220:SF13">
    <property type="entry name" value="LARGE RIBOSOMAL SUBUNIT PROTEIN UL16M"/>
    <property type="match status" value="1"/>
</dbReference>
<comment type="similarity">
    <text evidence="1 4">Belongs to the universal ribosomal protein uL16 family.</text>
</comment>
<dbReference type="Gene3D" id="3.90.1170.10">
    <property type="entry name" value="Ribosomal protein L10e/L16"/>
    <property type="match status" value="1"/>
</dbReference>
<keyword evidence="3 4" id="KW-0687">Ribonucleoprotein</keyword>
<dbReference type="GO" id="GO:0005762">
    <property type="term" value="C:mitochondrial large ribosomal subunit"/>
    <property type="evidence" value="ECO:0007669"/>
    <property type="project" value="TreeGrafter"/>
</dbReference>
<dbReference type="PROSITE" id="PS00701">
    <property type="entry name" value="RIBOSOMAL_L16_2"/>
    <property type="match status" value="1"/>
</dbReference>
<evidence type="ECO:0000256" key="3">
    <source>
        <dbReference type="ARBA" id="ARBA00023274"/>
    </source>
</evidence>
<dbReference type="CDD" id="cd01433">
    <property type="entry name" value="Ribosomal_L16_L10e"/>
    <property type="match status" value="1"/>
</dbReference>
<dbReference type="EMBL" id="CAACVR010000022">
    <property type="protein sequence ID" value="VEU22278.1"/>
    <property type="molecule type" value="Genomic_DNA"/>
</dbReference>
<reference evidence="5 6" key="1">
    <citation type="submission" date="2018-12" db="EMBL/GenBank/DDBJ databases">
        <authorList>
            <person name="Tiukova I."/>
            <person name="Dainat J."/>
        </authorList>
    </citation>
    <scope>NUCLEOTIDE SEQUENCE [LARGE SCALE GENOMIC DNA]</scope>
</reference>
<dbReference type="InterPro" id="IPR036920">
    <property type="entry name" value="Ribosomal_uL16_sf"/>
</dbReference>
<dbReference type="InterPro" id="IPR047873">
    <property type="entry name" value="Ribosomal_uL16"/>
</dbReference>
<dbReference type="InterPro" id="IPR016180">
    <property type="entry name" value="Ribosomal_uL16_dom"/>
</dbReference>
<evidence type="ECO:0000313" key="5">
    <source>
        <dbReference type="EMBL" id="VEU22278.1"/>
    </source>
</evidence>
<organism evidence="5 6">
    <name type="scientific">Brettanomyces naardenensis</name>
    <name type="common">Yeast</name>
    <dbReference type="NCBI Taxonomy" id="13370"/>
    <lineage>
        <taxon>Eukaryota</taxon>
        <taxon>Fungi</taxon>
        <taxon>Dikarya</taxon>
        <taxon>Ascomycota</taxon>
        <taxon>Saccharomycotina</taxon>
        <taxon>Pichiomycetes</taxon>
        <taxon>Pichiales</taxon>
        <taxon>Pichiaceae</taxon>
        <taxon>Brettanomyces</taxon>
    </lineage>
</organism>
<dbReference type="NCBIfam" id="TIGR01164">
    <property type="entry name" value="rplP_bact"/>
    <property type="match status" value="1"/>
</dbReference>
<dbReference type="GO" id="GO:0003735">
    <property type="term" value="F:structural constituent of ribosome"/>
    <property type="evidence" value="ECO:0007669"/>
    <property type="project" value="InterPro"/>
</dbReference>
<dbReference type="Pfam" id="PF00252">
    <property type="entry name" value="Ribosomal_L16"/>
    <property type="match status" value="1"/>
</dbReference>
<evidence type="ECO:0000256" key="4">
    <source>
        <dbReference type="RuleBase" id="RU004413"/>
    </source>
</evidence>
<dbReference type="PANTHER" id="PTHR12220">
    <property type="entry name" value="50S/60S RIBOSOMAL PROTEIN L16"/>
    <property type="match status" value="1"/>
</dbReference>
<dbReference type="AlphaFoldDB" id="A0A448YN38"/>
<dbReference type="STRING" id="13370.A0A448YN38"/>
<accession>A0A448YN38</accession>
<dbReference type="OrthoDB" id="268521at2759"/>
<name>A0A448YN38_BRENA</name>
<sequence>MFNRNLSRVGGQFKAGSQLGQLNQLAQLTQLPQLMAGYQFRALPAFNVTARRYGHELAPRFKQQKKKQKGRVSVRTGASEKGNTLQFGSYGMRLKTEGMRVKASQLQAADNVLVKFVKKGSGKLWRRLCTNLAVCIKGNATRMGKGKGPFDHWAARVPTGKVVFEVDGMHEQAAKDALRRACDKLPGVWEFIRKDTPARIGLKSVRGEDVPTVNYLERLKENPSKEYANLVKSREPEYKEYRGRK</sequence>
<evidence type="ECO:0000256" key="1">
    <source>
        <dbReference type="ARBA" id="ARBA00008931"/>
    </source>
</evidence>
<proteinExistence type="inferred from homology"/>